<dbReference type="STRING" id="317655.Sala_0049"/>
<keyword evidence="4" id="KW-1185">Reference proteome</keyword>
<dbReference type="InterPro" id="IPR038734">
    <property type="entry name" value="YhaN_AAA"/>
</dbReference>
<reference evidence="3 4" key="1">
    <citation type="journal article" date="2009" name="Proc. Natl. Acad. Sci. U.S.A.">
        <title>The genomic basis of trophic strategy in marine bacteria.</title>
        <authorList>
            <person name="Lauro F.M."/>
            <person name="McDougald D."/>
            <person name="Thomas T."/>
            <person name="Williams T.J."/>
            <person name="Egan S."/>
            <person name="Rice S."/>
            <person name="DeMaere M.Z."/>
            <person name="Ting L."/>
            <person name="Ertan H."/>
            <person name="Johnson J."/>
            <person name="Ferriera S."/>
            <person name="Lapidus A."/>
            <person name="Anderson I."/>
            <person name="Kyrpides N."/>
            <person name="Munk A.C."/>
            <person name="Detter C."/>
            <person name="Han C.S."/>
            <person name="Brown M.V."/>
            <person name="Robb F.T."/>
            <person name="Kjelleberg S."/>
            <person name="Cavicchioli R."/>
        </authorList>
    </citation>
    <scope>NUCLEOTIDE SEQUENCE [LARGE SCALE GENOMIC DNA]</scope>
    <source>
        <strain evidence="4">DSM 13593 / LMG 18877 / RB2256</strain>
    </source>
</reference>
<dbReference type="PANTHER" id="PTHR41259">
    <property type="entry name" value="DOUBLE-STRAND BREAK REPAIR RAD50 ATPASE, PUTATIVE-RELATED"/>
    <property type="match status" value="1"/>
</dbReference>
<keyword evidence="1" id="KW-0175">Coiled coil</keyword>
<organism evidence="3 4">
    <name type="scientific">Sphingopyxis alaskensis (strain DSM 13593 / LMG 18877 / RB2256)</name>
    <name type="common">Sphingomonas alaskensis</name>
    <dbReference type="NCBI Taxonomy" id="317655"/>
    <lineage>
        <taxon>Bacteria</taxon>
        <taxon>Pseudomonadati</taxon>
        <taxon>Pseudomonadota</taxon>
        <taxon>Alphaproteobacteria</taxon>
        <taxon>Sphingomonadales</taxon>
        <taxon>Sphingomonadaceae</taxon>
        <taxon>Sphingopyxis</taxon>
    </lineage>
</organism>
<accession>Q1GX47</accession>
<evidence type="ECO:0000259" key="2">
    <source>
        <dbReference type="Pfam" id="PF13514"/>
    </source>
</evidence>
<dbReference type="eggNOG" id="COG4717">
    <property type="taxonomic scope" value="Bacteria"/>
</dbReference>
<dbReference type="AlphaFoldDB" id="Q1GX47"/>
<dbReference type="Pfam" id="PF13514">
    <property type="entry name" value="AAA_27"/>
    <property type="match status" value="1"/>
</dbReference>
<sequence length="1155" mass="123139">MRFQLLDLVRYGGFADRVVTFGPGRPDLHLVMGPNEAGKSTMLEAIGDLLFGIHAQTAQGWRFDYGELRIRAVLEHQGSVVEITRRKGSRNTLLATDGTALPEDILVPFLGGIDRTTFERMYGLDHQKLRSGGLAILEGKDDAARLVLEAGSGLSVVGAELARLERVAGELFKPNAQIPPVNRLMRERGEAQAIVRSSALTDSAWSAIIAAERRAGEQRSELQVESRELATRAAALERTNRARAPLARIGEIDAELEALGDIKLFPADAASRLNAAIANRNTAQELQNQHSIQLDRAKNVLSSITLPELLLAERERAEALEERRPVVEKAVADIARRTGELERSEARIETARSEARLPAGAALPSAGWRKRAREYLQDRRALAERRVRLSLALSEAALAKAKAETDLAALPPPIELAGLTDAITAVPADFAERVTSAEERLIRAERRMQIERASLSPWAGEIDGLGTMSLPVDVVVSEHQARIEVANAQLAQAKLAISNSSEASVKATARLAGLSAAGDLPTPEAVLAARELRDSAVEDVRGRLARPREPGDEDAGVALSLAVERADAVADRRDAEADRIAELLLARTTSAEADAFHQANRLLVEEAEAALEEAKADWASLLAPLGLVLPPAALAAWRASRERVLEAFEEQAAAKTGLDRLKATAAAALTKLAQISSAAGFQIEAEMELADAVRAAKARLSALEVADRLRAAANVVMAGVATTLDELAREEREIVSRGAVLDEDRGALMVEAGLLEDAGDPAISDAIEATEAVAAEIATADGLRRQINGMKKDIDAFEADANTLFAAVGHDAPTRHSEDVHALTLTLKAGLAEKLKVERAREDIIAAQAGIQESEARAAAANAVVAELLGIGDITEEAALLPAIATSTHSIALGTARQTALNDLVEISGGRSVEELTADVAVIGADEATAELEAIADRQHEIGAEREAIGKVLRESELAHDNAATETLAADAQQRVKEIEAALLDAAERHVGAAATAAMLRWLIGKHRAESQGPLIARAGSLFQEMTHGSFAGLGLDYGADDQPRMVGLRQGGERVGVDGMSEGTRDQLYLALRLASIDERAAGGMPFICDDILITADEPRSASMLSALGAISRRTQVIVFTHHEHIVDLARRTLGDDGFTLHRLDAEIAVIAAA</sequence>
<dbReference type="InterPro" id="IPR027417">
    <property type="entry name" value="P-loop_NTPase"/>
</dbReference>
<feature type="coiled-coil region" evidence="1">
    <location>
        <begin position="962"/>
        <end position="989"/>
    </location>
</feature>
<dbReference type="eggNOG" id="COG0419">
    <property type="taxonomic scope" value="Bacteria"/>
</dbReference>
<evidence type="ECO:0000313" key="3">
    <source>
        <dbReference type="EMBL" id="ABF51775.1"/>
    </source>
</evidence>
<gene>
    <name evidence="3" type="ordered locus">Sala_0049</name>
</gene>
<dbReference type="SUPFAM" id="SSF52540">
    <property type="entry name" value="P-loop containing nucleoside triphosphate hydrolases"/>
    <property type="match status" value="1"/>
</dbReference>
<dbReference type="PANTHER" id="PTHR41259:SF1">
    <property type="entry name" value="DOUBLE-STRAND BREAK REPAIR RAD50 ATPASE, PUTATIVE-RELATED"/>
    <property type="match status" value="1"/>
</dbReference>
<feature type="coiled-coil region" evidence="1">
    <location>
        <begin position="434"/>
        <end position="496"/>
    </location>
</feature>
<evidence type="ECO:0000313" key="4">
    <source>
        <dbReference type="Proteomes" id="UP000006578"/>
    </source>
</evidence>
<dbReference type="EMBL" id="CP000356">
    <property type="protein sequence ID" value="ABF51775.1"/>
    <property type="molecule type" value="Genomic_DNA"/>
</dbReference>
<protein>
    <recommendedName>
        <fullName evidence="2">YhaN AAA domain-containing protein</fullName>
    </recommendedName>
</protein>
<dbReference type="Gene3D" id="3.40.50.300">
    <property type="entry name" value="P-loop containing nucleotide triphosphate hydrolases"/>
    <property type="match status" value="2"/>
</dbReference>
<dbReference type="HOGENOM" id="CLU_006135_0_0_5"/>
<feature type="domain" description="YhaN AAA" evidence="2">
    <location>
        <begin position="1"/>
        <end position="205"/>
    </location>
</feature>
<proteinExistence type="predicted"/>
<evidence type="ECO:0000256" key="1">
    <source>
        <dbReference type="SAM" id="Coils"/>
    </source>
</evidence>
<dbReference type="KEGG" id="sal:Sala_0049"/>
<name>Q1GX47_SPHAL</name>
<dbReference type="Proteomes" id="UP000006578">
    <property type="component" value="Chromosome"/>
</dbReference>
<dbReference type="RefSeq" id="WP_011540390.1">
    <property type="nucleotide sequence ID" value="NC_008048.1"/>
</dbReference>
<dbReference type="OrthoDB" id="9764467at2"/>